<evidence type="ECO:0000313" key="1">
    <source>
        <dbReference type="EMBL" id="AGO60364.1"/>
    </source>
</evidence>
<evidence type="ECO:0000313" key="2">
    <source>
        <dbReference type="Proteomes" id="UP000014660"/>
    </source>
</evidence>
<dbReference type="KEGG" id="fac:FACI_IFERC01G0384"/>
<protein>
    <submittedName>
        <fullName evidence="1">Uncharacterized protein</fullName>
    </submittedName>
</protein>
<dbReference type="Proteomes" id="UP000014660">
    <property type="component" value="Chromosome"/>
</dbReference>
<reference evidence="1 2" key="1">
    <citation type="journal article" date="2007" name="Proc. Natl. Acad. Sci. U.S.A.">
        <title>Genome dynamics in a natural archaeal population.</title>
        <authorList>
            <person name="Allen E.E."/>
            <person name="Tyson G.W."/>
            <person name="Whitaker R.J."/>
            <person name="Detter J.C."/>
            <person name="Richardson P.M."/>
            <person name="Banfield J.F."/>
        </authorList>
    </citation>
    <scope>NUCLEOTIDE SEQUENCE [LARGE SCALE GENOMIC DNA]</scope>
    <source>
        <strain evidence="2">fer1</strain>
    </source>
</reference>
<gene>
    <name evidence="1" type="ORF">FACI_IFERC00001G0384</name>
</gene>
<proteinExistence type="predicted"/>
<dbReference type="HOGENOM" id="CLU_2968286_0_0_2"/>
<accession>S0AQB3</accession>
<keyword evidence="2" id="KW-1185">Reference proteome</keyword>
<sequence length="58" mass="7006">MENPRKIADIIKIIIEYHRPSIAVIIDSTKRKKLRINNYDMLLALLYVYHYSKIYLKL</sequence>
<dbReference type="EMBL" id="CP004145">
    <property type="protein sequence ID" value="AGO60364.1"/>
    <property type="molecule type" value="Genomic_DNA"/>
</dbReference>
<organism evidence="1 2">
    <name type="scientific">Ferroplasma acidarmanus Fer1</name>
    <dbReference type="NCBI Taxonomy" id="333146"/>
    <lineage>
        <taxon>Archaea</taxon>
        <taxon>Methanobacteriati</taxon>
        <taxon>Thermoplasmatota</taxon>
        <taxon>Thermoplasmata</taxon>
        <taxon>Thermoplasmatales</taxon>
        <taxon>Ferroplasmaceae</taxon>
        <taxon>Ferroplasma</taxon>
    </lineage>
</organism>
<dbReference type="AlphaFoldDB" id="S0AQB3"/>
<name>S0AQB3_FERAC</name>
<dbReference type="GeneID" id="58788962"/>
<dbReference type="RefSeq" id="WP_009886407.1">
    <property type="nucleotide sequence ID" value="NC_021592.1"/>
</dbReference>